<gene>
    <name evidence="1" type="ORF">FIBSPDRAFT_3734</name>
</gene>
<name>A0A166WZZ8_9AGAM</name>
<dbReference type="Proteomes" id="UP000076532">
    <property type="component" value="Unassembled WGS sequence"/>
</dbReference>
<reference evidence="1 2" key="1">
    <citation type="journal article" date="2016" name="Mol. Biol. Evol.">
        <title>Comparative Genomics of Early-Diverging Mushroom-Forming Fungi Provides Insights into the Origins of Lignocellulose Decay Capabilities.</title>
        <authorList>
            <person name="Nagy L.G."/>
            <person name="Riley R."/>
            <person name="Tritt A."/>
            <person name="Adam C."/>
            <person name="Daum C."/>
            <person name="Floudas D."/>
            <person name="Sun H."/>
            <person name="Yadav J.S."/>
            <person name="Pangilinan J."/>
            <person name="Larsson K.H."/>
            <person name="Matsuura K."/>
            <person name="Barry K."/>
            <person name="Labutti K."/>
            <person name="Kuo R."/>
            <person name="Ohm R.A."/>
            <person name="Bhattacharya S.S."/>
            <person name="Shirouzu T."/>
            <person name="Yoshinaga Y."/>
            <person name="Martin F.M."/>
            <person name="Grigoriev I.V."/>
            <person name="Hibbett D.S."/>
        </authorList>
    </citation>
    <scope>NUCLEOTIDE SEQUENCE [LARGE SCALE GENOMIC DNA]</scope>
    <source>
        <strain evidence="1 2">CBS 109695</strain>
    </source>
</reference>
<dbReference type="OrthoDB" id="10261040at2759"/>
<proteinExistence type="predicted"/>
<protein>
    <submittedName>
        <fullName evidence="1">Uncharacterized protein</fullName>
    </submittedName>
</protein>
<sequence>MSSSLTSQISSSGLPPESVQSIESTLKALLPNSTFTSSSNFDASNLSLIHKGSSAPPEAVRSLVLTAQQMVNSLRDRSSILGGLRSESDEYGDVGVWLGDGDYGKGREKDILRTLGMEGWLEGKISPDSVQDPQVDALDLSAFEDIHRFRVEGSGDAVALFLLGRTAGGWGGLVSVATWT</sequence>
<accession>A0A166WZZ8</accession>
<evidence type="ECO:0000313" key="1">
    <source>
        <dbReference type="EMBL" id="KZP34286.1"/>
    </source>
</evidence>
<dbReference type="EMBL" id="KV417480">
    <property type="protein sequence ID" value="KZP34286.1"/>
    <property type="molecule type" value="Genomic_DNA"/>
</dbReference>
<keyword evidence="2" id="KW-1185">Reference proteome</keyword>
<dbReference type="AlphaFoldDB" id="A0A166WZZ8"/>
<evidence type="ECO:0000313" key="2">
    <source>
        <dbReference type="Proteomes" id="UP000076532"/>
    </source>
</evidence>
<organism evidence="1 2">
    <name type="scientific">Athelia psychrophila</name>
    <dbReference type="NCBI Taxonomy" id="1759441"/>
    <lineage>
        <taxon>Eukaryota</taxon>
        <taxon>Fungi</taxon>
        <taxon>Dikarya</taxon>
        <taxon>Basidiomycota</taxon>
        <taxon>Agaricomycotina</taxon>
        <taxon>Agaricomycetes</taxon>
        <taxon>Agaricomycetidae</taxon>
        <taxon>Atheliales</taxon>
        <taxon>Atheliaceae</taxon>
        <taxon>Athelia</taxon>
    </lineage>
</organism>